<feature type="compositionally biased region" description="Low complexity" evidence="1">
    <location>
        <begin position="50"/>
        <end position="62"/>
    </location>
</feature>
<evidence type="ECO:0000313" key="3">
    <source>
        <dbReference type="Proteomes" id="UP001341281"/>
    </source>
</evidence>
<accession>A0AAQ3WTD6</accession>
<reference evidence="2 3" key="1">
    <citation type="submission" date="2024-02" db="EMBL/GenBank/DDBJ databases">
        <title>High-quality chromosome-scale genome assembly of Pensacola bahiagrass (Paspalum notatum Flugge var. saurae).</title>
        <authorList>
            <person name="Vega J.M."/>
            <person name="Podio M."/>
            <person name="Orjuela J."/>
            <person name="Siena L.A."/>
            <person name="Pessino S.C."/>
            <person name="Combes M.C."/>
            <person name="Mariac C."/>
            <person name="Albertini E."/>
            <person name="Pupilli F."/>
            <person name="Ortiz J.P.A."/>
            <person name="Leblanc O."/>
        </authorList>
    </citation>
    <scope>NUCLEOTIDE SEQUENCE [LARGE SCALE GENOMIC DNA]</scope>
    <source>
        <strain evidence="2">R1</strain>
        <tissue evidence="2">Leaf</tissue>
    </source>
</reference>
<gene>
    <name evidence="2" type="ORF">U9M48_020998</name>
</gene>
<sequence length="91" mass="9712">MRMPARDSDSDGPARRELEKSLAASKKGATATTSSASSHPKPPPLTTAPSILFSRISSSSISPREPVHALKTPPLFRSQRKGKDSEGWGAR</sequence>
<dbReference type="EMBL" id="CP144748">
    <property type="protein sequence ID" value="WVZ72561.1"/>
    <property type="molecule type" value="Genomic_DNA"/>
</dbReference>
<evidence type="ECO:0000313" key="2">
    <source>
        <dbReference type="EMBL" id="WVZ72561.1"/>
    </source>
</evidence>
<dbReference type="Proteomes" id="UP001341281">
    <property type="component" value="Chromosome 04"/>
</dbReference>
<proteinExistence type="predicted"/>
<feature type="compositionally biased region" description="Low complexity" evidence="1">
    <location>
        <begin position="21"/>
        <end position="38"/>
    </location>
</feature>
<feature type="compositionally biased region" description="Basic and acidic residues" evidence="1">
    <location>
        <begin position="81"/>
        <end position="91"/>
    </location>
</feature>
<protein>
    <submittedName>
        <fullName evidence="2">Uncharacterized protein</fullName>
    </submittedName>
</protein>
<evidence type="ECO:0000256" key="1">
    <source>
        <dbReference type="SAM" id="MobiDB-lite"/>
    </source>
</evidence>
<organism evidence="2 3">
    <name type="scientific">Paspalum notatum var. saurae</name>
    <dbReference type="NCBI Taxonomy" id="547442"/>
    <lineage>
        <taxon>Eukaryota</taxon>
        <taxon>Viridiplantae</taxon>
        <taxon>Streptophyta</taxon>
        <taxon>Embryophyta</taxon>
        <taxon>Tracheophyta</taxon>
        <taxon>Spermatophyta</taxon>
        <taxon>Magnoliopsida</taxon>
        <taxon>Liliopsida</taxon>
        <taxon>Poales</taxon>
        <taxon>Poaceae</taxon>
        <taxon>PACMAD clade</taxon>
        <taxon>Panicoideae</taxon>
        <taxon>Andropogonodae</taxon>
        <taxon>Paspaleae</taxon>
        <taxon>Paspalinae</taxon>
        <taxon>Paspalum</taxon>
    </lineage>
</organism>
<feature type="region of interest" description="Disordered" evidence="1">
    <location>
        <begin position="1"/>
        <end position="91"/>
    </location>
</feature>
<keyword evidence="3" id="KW-1185">Reference proteome</keyword>
<name>A0AAQ3WTD6_PASNO</name>
<dbReference type="AlphaFoldDB" id="A0AAQ3WTD6"/>
<feature type="compositionally biased region" description="Basic and acidic residues" evidence="1">
    <location>
        <begin position="1"/>
        <end position="20"/>
    </location>
</feature>